<evidence type="ECO:0000256" key="1">
    <source>
        <dbReference type="ARBA" id="ARBA00000707"/>
    </source>
</evidence>
<dbReference type="AlphaFoldDB" id="A0A0F2MKJ3"/>
<comment type="similarity">
    <text evidence="6">Belongs to the peptidase C19 family.</text>
</comment>
<comment type="caution">
    <text evidence="10">The sequence shown here is derived from an EMBL/GenBank/DDBJ whole genome shotgun (WGS) entry which is preliminary data.</text>
</comment>
<dbReference type="InterPro" id="IPR001394">
    <property type="entry name" value="Peptidase_C19_UCH"/>
</dbReference>
<dbReference type="InterPro" id="IPR018200">
    <property type="entry name" value="USP_CS"/>
</dbReference>
<dbReference type="PANTHER" id="PTHR43982">
    <property type="entry name" value="UBIQUITIN CARBOXYL-TERMINAL HYDROLASE"/>
    <property type="match status" value="1"/>
</dbReference>
<evidence type="ECO:0000256" key="4">
    <source>
        <dbReference type="ARBA" id="ARBA00022801"/>
    </source>
</evidence>
<dbReference type="GeneID" id="27668070"/>
<feature type="region of interest" description="Disordered" evidence="7">
    <location>
        <begin position="447"/>
        <end position="513"/>
    </location>
</feature>
<keyword evidence="2 6" id="KW-0645">Protease</keyword>
<evidence type="ECO:0000259" key="9">
    <source>
        <dbReference type="PROSITE" id="PS50235"/>
    </source>
</evidence>
<dbReference type="InterPro" id="IPR029071">
    <property type="entry name" value="Ubiquitin-like_domsf"/>
</dbReference>
<dbReference type="PROSITE" id="PS00299">
    <property type="entry name" value="UBIQUITIN_1"/>
    <property type="match status" value="1"/>
</dbReference>
<evidence type="ECO:0000259" key="8">
    <source>
        <dbReference type="PROSITE" id="PS50053"/>
    </source>
</evidence>
<comment type="catalytic activity">
    <reaction evidence="1 6">
        <text>Thiol-dependent hydrolysis of ester, thioester, amide, peptide and isopeptide bonds formed by the C-terminal Gly of ubiquitin (a 76-residue protein attached to proteins as an intracellular targeting signal).</text>
        <dbReference type="EC" id="3.4.19.12"/>
    </reaction>
</comment>
<evidence type="ECO:0000256" key="2">
    <source>
        <dbReference type="ARBA" id="ARBA00022670"/>
    </source>
</evidence>
<evidence type="ECO:0000256" key="3">
    <source>
        <dbReference type="ARBA" id="ARBA00022786"/>
    </source>
</evidence>
<feature type="domain" description="Ubiquitin-like" evidence="8">
    <location>
        <begin position="37"/>
        <end position="108"/>
    </location>
</feature>
<dbReference type="Pfam" id="PF00240">
    <property type="entry name" value="ubiquitin"/>
    <property type="match status" value="1"/>
</dbReference>
<protein>
    <recommendedName>
        <fullName evidence="6">Ubiquitin carboxyl-terminal hydrolase</fullName>
        <ecNumber evidence="6">3.4.19.12</ecNumber>
    </recommendedName>
</protein>
<name>A0A0F2MKJ3_SPOSC</name>
<evidence type="ECO:0000313" key="10">
    <source>
        <dbReference type="EMBL" id="KJR89574.1"/>
    </source>
</evidence>
<feature type="region of interest" description="Disordered" evidence="7">
    <location>
        <begin position="270"/>
        <end position="292"/>
    </location>
</feature>
<accession>A0A0F2MKJ3</accession>
<dbReference type="Gene3D" id="3.10.20.90">
    <property type="entry name" value="Phosphatidylinositol 3-kinase Catalytic Subunit, Chain A, domain 1"/>
    <property type="match status" value="1"/>
</dbReference>
<proteinExistence type="inferred from homology"/>
<dbReference type="GO" id="GO:0004843">
    <property type="term" value="F:cysteine-type deubiquitinase activity"/>
    <property type="evidence" value="ECO:0007669"/>
    <property type="project" value="UniProtKB-UniRule"/>
</dbReference>
<reference evidence="10 11" key="2">
    <citation type="journal article" date="2015" name="Eukaryot. Cell">
        <title>Asexual propagation of a virulent clone complex in a human and feline outbreak of sporotrichosis.</title>
        <authorList>
            <person name="Teixeira Mde M."/>
            <person name="Rodrigues A.M."/>
            <person name="Tsui C.K."/>
            <person name="de Almeida L.G."/>
            <person name="Van Diepeningen A.D."/>
            <person name="van den Ende B.G."/>
            <person name="Fernandes G.F."/>
            <person name="Kano R."/>
            <person name="Hamelin R.C."/>
            <person name="Lopes-Bezerra L.M."/>
            <person name="Vasconcelos A.T."/>
            <person name="de Hoog S."/>
            <person name="de Camargo Z.P."/>
            <person name="Felipe M.S."/>
        </authorList>
    </citation>
    <scope>NUCLEOTIDE SEQUENCE [LARGE SCALE GENOMIC DNA]</scope>
    <source>
        <strain evidence="10 11">1099-18</strain>
    </source>
</reference>
<reference evidence="10 11" key="1">
    <citation type="journal article" date="2014" name="BMC Genomics">
        <title>Comparative genomics of the major fungal agents of human and animal Sporotrichosis: Sporothrix schenckii and Sporothrix brasiliensis.</title>
        <authorList>
            <person name="Teixeira M.M."/>
            <person name="de Almeida L.G."/>
            <person name="Kubitschek-Barreira P."/>
            <person name="Alves F.L."/>
            <person name="Kioshima E.S."/>
            <person name="Abadio A.K."/>
            <person name="Fernandes L."/>
            <person name="Derengowski L.S."/>
            <person name="Ferreira K.S."/>
            <person name="Souza R.C."/>
            <person name="Ruiz J.C."/>
            <person name="de Andrade N.C."/>
            <person name="Paes H.C."/>
            <person name="Nicola A.M."/>
            <person name="Albuquerque P."/>
            <person name="Gerber A.L."/>
            <person name="Martins V.P."/>
            <person name="Peconick L.D."/>
            <person name="Neto A.V."/>
            <person name="Chaucanez C.B."/>
            <person name="Silva P.A."/>
            <person name="Cunha O.L."/>
            <person name="de Oliveira F.F."/>
            <person name="dos Santos T.C."/>
            <person name="Barros A.L."/>
            <person name="Soares M.A."/>
            <person name="de Oliveira L.M."/>
            <person name="Marini M.M."/>
            <person name="Villalobos-Duno H."/>
            <person name="Cunha M.M."/>
            <person name="de Hoog S."/>
            <person name="da Silveira J.F."/>
            <person name="Henrissat B."/>
            <person name="Nino-Vega G.A."/>
            <person name="Cisalpino P.S."/>
            <person name="Mora-Montes H.M."/>
            <person name="Almeida S.R."/>
            <person name="Stajich J.E."/>
            <person name="Lopes-Bezerra L.M."/>
            <person name="Vasconcelos A.T."/>
            <person name="Felipe M.S."/>
        </authorList>
    </citation>
    <scope>NUCLEOTIDE SEQUENCE [LARGE SCALE GENOMIC DNA]</scope>
    <source>
        <strain evidence="10 11">1099-18</strain>
    </source>
</reference>
<organism evidence="10 11">
    <name type="scientific">Sporothrix schenckii 1099-18</name>
    <dbReference type="NCBI Taxonomy" id="1397361"/>
    <lineage>
        <taxon>Eukaryota</taxon>
        <taxon>Fungi</taxon>
        <taxon>Dikarya</taxon>
        <taxon>Ascomycota</taxon>
        <taxon>Pezizomycotina</taxon>
        <taxon>Sordariomycetes</taxon>
        <taxon>Sordariomycetidae</taxon>
        <taxon>Ophiostomatales</taxon>
        <taxon>Ophiostomataceae</taxon>
        <taxon>Sporothrix</taxon>
    </lineage>
</organism>
<dbReference type="EC" id="3.4.19.12" evidence="6"/>
<dbReference type="RefSeq" id="XP_016592250.1">
    <property type="nucleotide sequence ID" value="XM_016732793.1"/>
</dbReference>
<dbReference type="SUPFAM" id="SSF54001">
    <property type="entry name" value="Cysteine proteinases"/>
    <property type="match status" value="1"/>
</dbReference>
<dbReference type="InterPro" id="IPR044635">
    <property type="entry name" value="UBP14-like"/>
</dbReference>
<dbReference type="SMART" id="SM00213">
    <property type="entry name" value="UBQ"/>
    <property type="match status" value="1"/>
</dbReference>
<dbReference type="CDD" id="cd16104">
    <property type="entry name" value="Ubl_USP14_like"/>
    <property type="match status" value="1"/>
</dbReference>
<feature type="domain" description="USP" evidence="9">
    <location>
        <begin position="144"/>
        <end position="626"/>
    </location>
</feature>
<dbReference type="PROSITE" id="PS50053">
    <property type="entry name" value="UBIQUITIN_2"/>
    <property type="match status" value="1"/>
</dbReference>
<evidence type="ECO:0000256" key="5">
    <source>
        <dbReference type="ARBA" id="ARBA00022807"/>
    </source>
</evidence>
<dbReference type="Proteomes" id="UP000033710">
    <property type="component" value="Unassembled WGS sequence"/>
</dbReference>
<dbReference type="InterPro" id="IPR019954">
    <property type="entry name" value="Ubiquitin_CS"/>
</dbReference>
<dbReference type="GO" id="GO:0043161">
    <property type="term" value="P:proteasome-mediated ubiquitin-dependent protein catabolic process"/>
    <property type="evidence" value="ECO:0007669"/>
    <property type="project" value="InterPro"/>
</dbReference>
<keyword evidence="4 6" id="KW-0378">Hydrolase</keyword>
<evidence type="ECO:0000256" key="6">
    <source>
        <dbReference type="RuleBase" id="RU366025"/>
    </source>
</evidence>
<evidence type="ECO:0000313" key="11">
    <source>
        <dbReference type="Proteomes" id="UP000033710"/>
    </source>
</evidence>
<dbReference type="GO" id="GO:0016579">
    <property type="term" value="P:protein deubiquitination"/>
    <property type="evidence" value="ECO:0007669"/>
    <property type="project" value="InterPro"/>
</dbReference>
<dbReference type="SUPFAM" id="SSF54236">
    <property type="entry name" value="Ubiquitin-like"/>
    <property type="match status" value="1"/>
</dbReference>
<evidence type="ECO:0000256" key="7">
    <source>
        <dbReference type="SAM" id="MobiDB-lite"/>
    </source>
</evidence>
<dbReference type="GO" id="GO:0061136">
    <property type="term" value="P:regulation of proteasomal protein catabolic process"/>
    <property type="evidence" value="ECO:0007669"/>
    <property type="project" value="TreeGrafter"/>
</dbReference>
<dbReference type="PANTHER" id="PTHR43982:SF1">
    <property type="entry name" value="UBIQUITIN CARBOXYL-TERMINAL HYDROLASE 14"/>
    <property type="match status" value="1"/>
</dbReference>
<dbReference type="EMBL" id="AXCR01000001">
    <property type="protein sequence ID" value="KJR89574.1"/>
    <property type="molecule type" value="Genomic_DNA"/>
</dbReference>
<dbReference type="PROSITE" id="PS00973">
    <property type="entry name" value="USP_2"/>
    <property type="match status" value="1"/>
</dbReference>
<feature type="compositionally biased region" description="Basic and acidic residues" evidence="7">
    <location>
        <begin position="479"/>
        <end position="497"/>
    </location>
</feature>
<dbReference type="PROSITE" id="PS00972">
    <property type="entry name" value="USP_1"/>
    <property type="match status" value="1"/>
</dbReference>
<dbReference type="InterPro" id="IPR038765">
    <property type="entry name" value="Papain-like_cys_pep_sf"/>
</dbReference>
<dbReference type="OrthoDB" id="333239at2759"/>
<dbReference type="Pfam" id="PF00443">
    <property type="entry name" value="UCH"/>
    <property type="match status" value="1"/>
</dbReference>
<dbReference type="InterPro" id="IPR028889">
    <property type="entry name" value="USP"/>
</dbReference>
<feature type="compositionally biased region" description="Low complexity" evidence="7">
    <location>
        <begin position="462"/>
        <end position="478"/>
    </location>
</feature>
<keyword evidence="3 6" id="KW-0833">Ubl conjugation pathway</keyword>
<dbReference type="InterPro" id="IPR000626">
    <property type="entry name" value="Ubiquitin-like_dom"/>
</dbReference>
<dbReference type="VEuPathDB" id="FungiDB:SPSK_06085"/>
<dbReference type="PROSITE" id="PS50235">
    <property type="entry name" value="USP_3"/>
    <property type="match status" value="1"/>
</dbReference>
<gene>
    <name evidence="10" type="ORF">SPSK_06085</name>
</gene>
<keyword evidence="5 6" id="KW-0788">Thiol protease</keyword>
<dbReference type="Gene3D" id="3.90.70.10">
    <property type="entry name" value="Cysteine proteinases"/>
    <property type="match status" value="1"/>
</dbReference>
<dbReference type="GO" id="GO:0070628">
    <property type="term" value="F:proteasome binding"/>
    <property type="evidence" value="ECO:0007669"/>
    <property type="project" value="TreeGrafter"/>
</dbReference>
<sequence>MASMDVDSAADAAKTTVPGMHGLSAVPLCLFASRMLTQSFVVVIRHQGKKYEVDVDVSEPGALFKYQVFSLTGVQPENQKILIKGKQVKDDTEMSSLGLKPAQAIMVLGQPGAAPVRFEAPKEKPRFVEDIDGNDAALHDNTPGGLTNLGNTCYLNASLQAMRSIPELQDSLVNRFQGDATNTSPTLARQLREVYSRMSASHASYVPQFFLNTLRTLNPRFAERSRTGQGYAQQDAEEAWTFIMDNLRRTLFVKDEAKALPPAKEGEAAAATSLATTVESVPEDGQSTGASASSSVSTVKRYLAGEVEKTLVCDDPAGRTEAESAPTTETFLTLPCHISISINHLRDGLLAGLTEKIEKHSELLGRDATYTSTMKIARLPKYLTVHFVRFYWKRDIQKKAKIMRKVTFPHELDVSEMCTDALRAKLVPVREKVRDVRKEVEEIDRTNKKRKRRLSMEKKAEAAAARFGAAPGASSSSSSDDKDKDKKSDKKDDKKEGAEDEAEDVEYKTDAQIDEEKRASLEKAKEELYQLVRPRLKEDRYANHTGLYELRAVVTHQGAGADSGHYTAFVKKGSIVNPKTGHKSEEDGNWWWFNDDNVTEVGSERIDQLAGGGESHSALILLYGSVPLPLPESRVTEQFFTS</sequence>
<dbReference type="KEGG" id="ssck:SPSK_06085"/>